<sequence length="286" mass="32676">MPRYLAPNARINPTHFRSVLKGHDKNFLGNVVFGEDMFAPKPPNYFYTARAVDGWNDILPQDKFQTILFGRVGSLPEVTEVGTFITLKHPDWASAGYGKDEFKNLFYGQMEALSAAREVDMAEDYDADQHFNNRDWTYYGDLKVDIWKWYQTTVFSKSDARGVFTESAASHNGDTFPFKLGDTVIVDVELYRVVVDHEDAPTYRGYHIFAHHMKEIRPLHASHKHGMDCDCNQERQSRSTEEAREEEDEDGEADMDMSDEESDVNGARVVDDEDIVLSDSSTLHSP</sequence>
<feature type="compositionally biased region" description="Basic and acidic residues" evidence="1">
    <location>
        <begin position="225"/>
        <end position="242"/>
    </location>
</feature>
<reference evidence="2 3" key="1">
    <citation type="journal article" date="2024" name="J Genomics">
        <title>Draft genome sequencing and assembly of Favolaschia claudopus CIRM-BRFM 2984 isolated from oak limbs.</title>
        <authorList>
            <person name="Navarro D."/>
            <person name="Drula E."/>
            <person name="Chaduli D."/>
            <person name="Cazenave R."/>
            <person name="Ahrendt S."/>
            <person name="Wang J."/>
            <person name="Lipzen A."/>
            <person name="Daum C."/>
            <person name="Barry K."/>
            <person name="Grigoriev I.V."/>
            <person name="Favel A."/>
            <person name="Rosso M.N."/>
            <person name="Martin F."/>
        </authorList>
    </citation>
    <scope>NUCLEOTIDE SEQUENCE [LARGE SCALE GENOMIC DNA]</scope>
    <source>
        <strain evidence="2 3">CIRM-BRFM 2984</strain>
    </source>
</reference>
<name>A0AAV9ZQX9_9AGAR</name>
<organism evidence="2 3">
    <name type="scientific">Favolaschia claudopus</name>
    <dbReference type="NCBI Taxonomy" id="2862362"/>
    <lineage>
        <taxon>Eukaryota</taxon>
        <taxon>Fungi</taxon>
        <taxon>Dikarya</taxon>
        <taxon>Basidiomycota</taxon>
        <taxon>Agaricomycotina</taxon>
        <taxon>Agaricomycetes</taxon>
        <taxon>Agaricomycetidae</taxon>
        <taxon>Agaricales</taxon>
        <taxon>Marasmiineae</taxon>
        <taxon>Mycenaceae</taxon>
        <taxon>Favolaschia</taxon>
    </lineage>
</organism>
<accession>A0AAV9ZQX9</accession>
<proteinExistence type="predicted"/>
<gene>
    <name evidence="2" type="ORF">R3P38DRAFT_2804130</name>
</gene>
<evidence type="ECO:0000256" key="1">
    <source>
        <dbReference type="SAM" id="MobiDB-lite"/>
    </source>
</evidence>
<keyword evidence="3" id="KW-1185">Reference proteome</keyword>
<protein>
    <submittedName>
        <fullName evidence="2">Uncharacterized protein</fullName>
    </submittedName>
</protein>
<comment type="caution">
    <text evidence="2">The sequence shown here is derived from an EMBL/GenBank/DDBJ whole genome shotgun (WGS) entry which is preliminary data.</text>
</comment>
<feature type="region of interest" description="Disordered" evidence="1">
    <location>
        <begin position="223"/>
        <end position="286"/>
    </location>
</feature>
<dbReference type="Proteomes" id="UP001362999">
    <property type="component" value="Unassembled WGS sequence"/>
</dbReference>
<feature type="compositionally biased region" description="Acidic residues" evidence="1">
    <location>
        <begin position="243"/>
        <end position="263"/>
    </location>
</feature>
<dbReference type="EMBL" id="JAWWNJ010000119">
    <property type="protein sequence ID" value="KAK6988876.1"/>
    <property type="molecule type" value="Genomic_DNA"/>
</dbReference>
<dbReference type="AlphaFoldDB" id="A0AAV9ZQX9"/>
<evidence type="ECO:0000313" key="3">
    <source>
        <dbReference type="Proteomes" id="UP001362999"/>
    </source>
</evidence>
<evidence type="ECO:0000313" key="2">
    <source>
        <dbReference type="EMBL" id="KAK6988876.1"/>
    </source>
</evidence>